<accession>A0A367L735</accession>
<gene>
    <name evidence="3" type="ORF">L249_8534</name>
</gene>
<feature type="domain" description="YTH" evidence="2">
    <location>
        <begin position="132"/>
        <end position="267"/>
    </location>
</feature>
<dbReference type="CDD" id="cd21134">
    <property type="entry name" value="YTH"/>
    <property type="match status" value="1"/>
</dbReference>
<dbReference type="Proteomes" id="UP000253664">
    <property type="component" value="Unassembled WGS sequence"/>
</dbReference>
<dbReference type="GO" id="GO:0000381">
    <property type="term" value="P:regulation of alternative mRNA splicing, via spliceosome"/>
    <property type="evidence" value="ECO:0007669"/>
    <property type="project" value="TreeGrafter"/>
</dbReference>
<dbReference type="PANTHER" id="PTHR12357">
    <property type="entry name" value="YTH YT521-B HOMOLOGY DOMAIN-CONTAINING"/>
    <property type="match status" value="1"/>
</dbReference>
<name>A0A367L735_9HYPO</name>
<protein>
    <recommendedName>
        <fullName evidence="2">YTH domain-containing protein</fullName>
    </recommendedName>
</protein>
<keyword evidence="4" id="KW-1185">Reference proteome</keyword>
<dbReference type="GO" id="GO:0003729">
    <property type="term" value="F:mRNA binding"/>
    <property type="evidence" value="ECO:0007669"/>
    <property type="project" value="TreeGrafter"/>
</dbReference>
<dbReference type="AlphaFoldDB" id="A0A367L735"/>
<dbReference type="PANTHER" id="PTHR12357:SF3">
    <property type="entry name" value="YTH DOMAIN-CONTAINING PROTEIN 1"/>
    <property type="match status" value="1"/>
</dbReference>
<dbReference type="Gene3D" id="3.10.590.10">
    <property type="entry name" value="ph1033 like domains"/>
    <property type="match status" value="1"/>
</dbReference>
<dbReference type="InterPro" id="IPR045168">
    <property type="entry name" value="YTH_prot"/>
</dbReference>
<dbReference type="GO" id="GO:1990247">
    <property type="term" value="F:N6-methyladenosine-containing RNA reader activity"/>
    <property type="evidence" value="ECO:0007669"/>
    <property type="project" value="TreeGrafter"/>
</dbReference>
<feature type="region of interest" description="Disordered" evidence="1">
    <location>
        <begin position="302"/>
        <end position="355"/>
    </location>
</feature>
<comment type="caution">
    <text evidence="3">The sequence shown here is derived from an EMBL/GenBank/DDBJ whole genome shotgun (WGS) entry which is preliminary data.</text>
</comment>
<proteinExistence type="predicted"/>
<dbReference type="GO" id="GO:0000398">
    <property type="term" value="P:mRNA splicing, via spliceosome"/>
    <property type="evidence" value="ECO:0007669"/>
    <property type="project" value="TreeGrafter"/>
</dbReference>
<evidence type="ECO:0000313" key="4">
    <source>
        <dbReference type="Proteomes" id="UP000253664"/>
    </source>
</evidence>
<feature type="region of interest" description="Disordered" evidence="1">
    <location>
        <begin position="1"/>
        <end position="23"/>
    </location>
</feature>
<dbReference type="PROSITE" id="PS50882">
    <property type="entry name" value="YTH"/>
    <property type="match status" value="1"/>
</dbReference>
<feature type="compositionally biased region" description="Low complexity" evidence="1">
    <location>
        <begin position="304"/>
        <end position="318"/>
    </location>
</feature>
<evidence type="ECO:0000259" key="2">
    <source>
        <dbReference type="PROSITE" id="PS50882"/>
    </source>
</evidence>
<dbReference type="Pfam" id="PF04146">
    <property type="entry name" value="YTH"/>
    <property type="match status" value="1"/>
</dbReference>
<evidence type="ECO:0000256" key="1">
    <source>
        <dbReference type="SAM" id="MobiDB-lite"/>
    </source>
</evidence>
<dbReference type="STRING" id="1330021.A0A367L735"/>
<dbReference type="InterPro" id="IPR007275">
    <property type="entry name" value="YTH_domain"/>
</dbReference>
<reference evidence="3 4" key="1">
    <citation type="journal article" date="2015" name="BMC Genomics">
        <title>Insights from the genome of Ophiocordyceps polyrhachis-furcata to pathogenicity and host specificity in insect fungi.</title>
        <authorList>
            <person name="Wichadakul D."/>
            <person name="Kobmoo N."/>
            <person name="Ingsriswang S."/>
            <person name="Tangphatsornruang S."/>
            <person name="Chantasingh D."/>
            <person name="Luangsa-ard J.J."/>
            <person name="Eurwilaichitr L."/>
        </authorList>
    </citation>
    <scope>NUCLEOTIDE SEQUENCE [LARGE SCALE GENOMIC DNA]</scope>
    <source>
        <strain evidence="3 4">BCC 54312</strain>
    </source>
</reference>
<feature type="compositionally biased region" description="Low complexity" evidence="1">
    <location>
        <begin position="332"/>
        <end position="345"/>
    </location>
</feature>
<dbReference type="GO" id="GO:0005654">
    <property type="term" value="C:nucleoplasm"/>
    <property type="evidence" value="ECO:0007669"/>
    <property type="project" value="TreeGrafter"/>
</dbReference>
<dbReference type="EMBL" id="LKCN02000013">
    <property type="protein sequence ID" value="RCI10234.1"/>
    <property type="molecule type" value="Genomic_DNA"/>
</dbReference>
<sequence length="355" mass="38958">MSPPPPRTDADAKKPLSSLSNSIHDTEGRLRRLVKDDADLQLWLQHTRYFDLGHRKRVLESIRKLKVVEEEREKLMLELRLAQASSSSSPKLPPRLRSTSASVTDEGSVADDDVAVASHSSTTRAAKVATDTRFFLVKCFNTANIYMSQRDGLWVTQTKNGDVFSQAFNDCQSVILFFSINKSRGFQGFARMMSVPDAALPKPDWIQKINLKAATDPFRVEWINTAVTEFDQVGDLKNPLNEFRSVVVGRDGQEYPPECGLKMMALLSQAAIKPSYAAAAAAANNNSAVTIPSRLPLMNSLQNASPSASVAPPSSRPWRASRHRDASPTPLPAASAPSLSVELSSQKSHPNLIDC</sequence>
<evidence type="ECO:0000313" key="3">
    <source>
        <dbReference type="EMBL" id="RCI10234.1"/>
    </source>
</evidence>
<organism evidence="3 4">
    <name type="scientific">Ophiocordyceps polyrhachis-furcata BCC 54312</name>
    <dbReference type="NCBI Taxonomy" id="1330021"/>
    <lineage>
        <taxon>Eukaryota</taxon>
        <taxon>Fungi</taxon>
        <taxon>Dikarya</taxon>
        <taxon>Ascomycota</taxon>
        <taxon>Pezizomycotina</taxon>
        <taxon>Sordariomycetes</taxon>
        <taxon>Hypocreomycetidae</taxon>
        <taxon>Hypocreales</taxon>
        <taxon>Ophiocordycipitaceae</taxon>
        <taxon>Ophiocordyceps</taxon>
    </lineage>
</organism>
<dbReference type="OrthoDB" id="6103986at2759"/>